<comment type="subcellular location">
    <subcellularLocation>
        <location evidence="1">Secreted</location>
    </subcellularLocation>
</comment>
<evidence type="ECO:0000313" key="5">
    <source>
        <dbReference type="Proteomes" id="UP000695022"/>
    </source>
</evidence>
<keyword evidence="3" id="KW-0560">Oxidoreductase</keyword>
<evidence type="ECO:0000256" key="1">
    <source>
        <dbReference type="ARBA" id="ARBA00004613"/>
    </source>
</evidence>
<keyword evidence="2" id="KW-0964">Secreted</keyword>
<organism evidence="5 6">
    <name type="scientific">Priapulus caudatus</name>
    <name type="common">Priapulid worm</name>
    <dbReference type="NCBI Taxonomy" id="37621"/>
    <lineage>
        <taxon>Eukaryota</taxon>
        <taxon>Metazoa</taxon>
        <taxon>Ecdysozoa</taxon>
        <taxon>Scalidophora</taxon>
        <taxon>Priapulida</taxon>
        <taxon>Priapulimorpha</taxon>
        <taxon>Priapulimorphida</taxon>
        <taxon>Priapulidae</taxon>
        <taxon>Priapulus</taxon>
    </lineage>
</organism>
<gene>
    <name evidence="6" type="primary">LOC106816470</name>
</gene>
<evidence type="ECO:0000256" key="4">
    <source>
        <dbReference type="ARBA" id="ARBA00023180"/>
    </source>
</evidence>
<protein>
    <submittedName>
        <fullName evidence="6">Peroxidase skpo-1-like</fullName>
    </submittedName>
</protein>
<dbReference type="InterPro" id="IPR010255">
    <property type="entry name" value="Haem_peroxidase_sf"/>
</dbReference>
<evidence type="ECO:0000256" key="2">
    <source>
        <dbReference type="ARBA" id="ARBA00022525"/>
    </source>
</evidence>
<dbReference type="PROSITE" id="PS50292">
    <property type="entry name" value="PEROXIDASE_3"/>
    <property type="match status" value="1"/>
</dbReference>
<dbReference type="InterPro" id="IPR019791">
    <property type="entry name" value="Haem_peroxidase_animal"/>
</dbReference>
<evidence type="ECO:0000256" key="3">
    <source>
        <dbReference type="ARBA" id="ARBA00022559"/>
    </source>
</evidence>
<keyword evidence="3" id="KW-0575">Peroxidase</keyword>
<dbReference type="Proteomes" id="UP000695022">
    <property type="component" value="Unplaced"/>
</dbReference>
<keyword evidence="5" id="KW-1185">Reference proteome</keyword>
<sequence length="299" mass="33447">MTSTTCDLTAMAHDLTSTTCDLAFMTYDLAPVTHYLVSMTCDLASMTHDLTSRICDLTAIISQLHQTSRHRRRFAIRAQVLSENNFGGVDALLRGLVSMFAQSADRFVTDRLTDHLFEDVSKPRSGLDLVSMNIQRGRDHGLNGYNAYREFCGLKKATSFSDLEGEIDDENTRNKLASVYDHVDDIDLFTGGLSERPLPGALIGPTFGCIIGEQFRRLRQCDRYWYETSNLIARFTLAQLGEIRKVTFGKVICDNSDNIPTIHPNVMSMPDDVLNARISCSSLGTINLKYWTESTSCDV</sequence>
<dbReference type="PANTHER" id="PTHR11475:SF4">
    <property type="entry name" value="CHORION PEROXIDASE"/>
    <property type="match status" value="1"/>
</dbReference>
<dbReference type="PANTHER" id="PTHR11475">
    <property type="entry name" value="OXIDASE/PEROXIDASE"/>
    <property type="match status" value="1"/>
</dbReference>
<name>A0ABM1EWK5_PRICU</name>
<evidence type="ECO:0000313" key="6">
    <source>
        <dbReference type="RefSeq" id="XP_014676576.1"/>
    </source>
</evidence>
<dbReference type="Gene3D" id="1.10.640.10">
    <property type="entry name" value="Haem peroxidase domain superfamily, animal type"/>
    <property type="match status" value="1"/>
</dbReference>
<dbReference type="Pfam" id="PF03098">
    <property type="entry name" value="An_peroxidase"/>
    <property type="match status" value="1"/>
</dbReference>
<feature type="non-terminal residue" evidence="6">
    <location>
        <position position="299"/>
    </location>
</feature>
<accession>A0ABM1EWK5</accession>
<proteinExistence type="predicted"/>
<keyword evidence="4" id="KW-0325">Glycoprotein</keyword>
<dbReference type="InterPro" id="IPR037120">
    <property type="entry name" value="Haem_peroxidase_sf_animal"/>
</dbReference>
<dbReference type="RefSeq" id="XP_014676576.1">
    <property type="nucleotide sequence ID" value="XM_014821090.1"/>
</dbReference>
<reference evidence="6" key="1">
    <citation type="submission" date="2025-08" db="UniProtKB">
        <authorList>
            <consortium name="RefSeq"/>
        </authorList>
    </citation>
    <scope>IDENTIFICATION</scope>
</reference>
<dbReference type="GeneID" id="106816470"/>
<dbReference type="SUPFAM" id="SSF48113">
    <property type="entry name" value="Heme-dependent peroxidases"/>
    <property type="match status" value="1"/>
</dbReference>